<accession>A0A1X6NYS1</accession>
<evidence type="ECO:0000313" key="4">
    <source>
        <dbReference type="Proteomes" id="UP000218209"/>
    </source>
</evidence>
<organism evidence="3 4">
    <name type="scientific">Porphyra umbilicalis</name>
    <name type="common">Purple laver</name>
    <name type="synonym">Red alga</name>
    <dbReference type="NCBI Taxonomy" id="2786"/>
    <lineage>
        <taxon>Eukaryota</taxon>
        <taxon>Rhodophyta</taxon>
        <taxon>Bangiophyceae</taxon>
        <taxon>Bangiales</taxon>
        <taxon>Bangiaceae</taxon>
        <taxon>Porphyra</taxon>
    </lineage>
</organism>
<keyword evidence="2" id="KW-0812">Transmembrane</keyword>
<keyword evidence="2" id="KW-1133">Transmembrane helix</keyword>
<evidence type="ECO:0000256" key="2">
    <source>
        <dbReference type="SAM" id="Phobius"/>
    </source>
</evidence>
<feature type="transmembrane region" description="Helical" evidence="2">
    <location>
        <begin position="115"/>
        <end position="134"/>
    </location>
</feature>
<feature type="region of interest" description="Disordered" evidence="1">
    <location>
        <begin position="1"/>
        <end position="39"/>
    </location>
</feature>
<dbReference type="EMBL" id="KV918980">
    <property type="protein sequence ID" value="OSX73771.1"/>
    <property type="molecule type" value="Genomic_DNA"/>
</dbReference>
<evidence type="ECO:0000256" key="1">
    <source>
        <dbReference type="SAM" id="MobiDB-lite"/>
    </source>
</evidence>
<sequence length="202" mass="20230">MTTTPVAAHPSTDVVLGEAQPPTPPSSTQEATDEAPPAGNRAPAVLAAVTTDGALVLAPALIGIGIYTGVRMVQRSHIVEAITLIGAAAWPLVLLVACAGWATGWVPPPKLTTHLLLNVAINTGIAAVTGTVIAKRMDDGQLASVAGDIPWLIADASVNGVALAVGIATDAYVKRRLAAAAEAADDAAGNGHEGERGACESV</sequence>
<keyword evidence="2" id="KW-0472">Membrane</keyword>
<proteinExistence type="predicted"/>
<reference evidence="3 4" key="1">
    <citation type="submission" date="2017-03" db="EMBL/GenBank/DDBJ databases">
        <title>WGS assembly of Porphyra umbilicalis.</title>
        <authorList>
            <person name="Brawley S.H."/>
            <person name="Blouin N.A."/>
            <person name="Ficko-Blean E."/>
            <person name="Wheeler G.L."/>
            <person name="Lohr M."/>
            <person name="Goodson H.V."/>
            <person name="Jenkins J.W."/>
            <person name="Blaby-Haas C.E."/>
            <person name="Helliwell K.E."/>
            <person name="Chan C."/>
            <person name="Marriage T."/>
            <person name="Bhattacharya D."/>
            <person name="Klein A.S."/>
            <person name="Badis Y."/>
            <person name="Brodie J."/>
            <person name="Cao Y."/>
            <person name="Collen J."/>
            <person name="Dittami S.M."/>
            <person name="Gachon C.M."/>
            <person name="Green B.R."/>
            <person name="Karpowicz S."/>
            <person name="Kim J.W."/>
            <person name="Kudahl U."/>
            <person name="Lin S."/>
            <person name="Michel G."/>
            <person name="Mittag M."/>
            <person name="Olson B.J."/>
            <person name="Pangilinan J."/>
            <person name="Peng Y."/>
            <person name="Qiu H."/>
            <person name="Shu S."/>
            <person name="Singer J.T."/>
            <person name="Smith A.G."/>
            <person name="Sprecher B.N."/>
            <person name="Wagner V."/>
            <person name="Wang W."/>
            <person name="Wang Z.-Y."/>
            <person name="Yan J."/>
            <person name="Yarish C."/>
            <person name="Zoeuner-Riek S."/>
            <person name="Zhuang Y."/>
            <person name="Zou Y."/>
            <person name="Lindquist E.A."/>
            <person name="Grimwood J."/>
            <person name="Barry K."/>
            <person name="Rokhsar D.S."/>
            <person name="Schmutz J."/>
            <person name="Stiller J.W."/>
            <person name="Grossman A.R."/>
            <person name="Prochnik S.E."/>
        </authorList>
    </citation>
    <scope>NUCLEOTIDE SEQUENCE [LARGE SCALE GENOMIC DNA]</scope>
    <source>
        <strain evidence="3">4086291</strain>
    </source>
</reference>
<name>A0A1X6NYS1_PORUM</name>
<keyword evidence="4" id="KW-1185">Reference proteome</keyword>
<feature type="transmembrane region" description="Helical" evidence="2">
    <location>
        <begin position="82"/>
        <end position="103"/>
    </location>
</feature>
<feature type="transmembrane region" description="Helical" evidence="2">
    <location>
        <begin position="44"/>
        <end position="70"/>
    </location>
</feature>
<dbReference type="AlphaFoldDB" id="A0A1X6NYS1"/>
<gene>
    <name evidence="3" type="ORF">BU14_0328s0023</name>
</gene>
<protein>
    <submittedName>
        <fullName evidence="3">Uncharacterized protein</fullName>
    </submittedName>
</protein>
<dbReference type="Proteomes" id="UP000218209">
    <property type="component" value="Unassembled WGS sequence"/>
</dbReference>
<evidence type="ECO:0000313" key="3">
    <source>
        <dbReference type="EMBL" id="OSX73771.1"/>
    </source>
</evidence>